<dbReference type="Proteomes" id="UP001066276">
    <property type="component" value="Chromosome 4_1"/>
</dbReference>
<dbReference type="AlphaFoldDB" id="A0AAV7T8B5"/>
<dbReference type="EMBL" id="JANPWB010000007">
    <property type="protein sequence ID" value="KAJ1172239.1"/>
    <property type="molecule type" value="Genomic_DNA"/>
</dbReference>
<accession>A0AAV7T8B5</accession>
<keyword evidence="3" id="KW-1185">Reference proteome</keyword>
<keyword evidence="1" id="KW-0175">Coiled coil</keyword>
<evidence type="ECO:0000256" key="1">
    <source>
        <dbReference type="SAM" id="Coils"/>
    </source>
</evidence>
<name>A0AAV7T8B5_PLEWA</name>
<evidence type="ECO:0000313" key="3">
    <source>
        <dbReference type="Proteomes" id="UP001066276"/>
    </source>
</evidence>
<comment type="caution">
    <text evidence="2">The sequence shown here is derived from an EMBL/GenBank/DDBJ whole genome shotgun (WGS) entry which is preliminary data.</text>
</comment>
<organism evidence="2 3">
    <name type="scientific">Pleurodeles waltl</name>
    <name type="common">Iberian ribbed newt</name>
    <dbReference type="NCBI Taxonomy" id="8319"/>
    <lineage>
        <taxon>Eukaryota</taxon>
        <taxon>Metazoa</taxon>
        <taxon>Chordata</taxon>
        <taxon>Craniata</taxon>
        <taxon>Vertebrata</taxon>
        <taxon>Euteleostomi</taxon>
        <taxon>Amphibia</taxon>
        <taxon>Batrachia</taxon>
        <taxon>Caudata</taxon>
        <taxon>Salamandroidea</taxon>
        <taxon>Salamandridae</taxon>
        <taxon>Pleurodelinae</taxon>
        <taxon>Pleurodeles</taxon>
    </lineage>
</organism>
<feature type="coiled-coil region" evidence="1">
    <location>
        <begin position="64"/>
        <end position="91"/>
    </location>
</feature>
<proteinExistence type="predicted"/>
<protein>
    <submittedName>
        <fullName evidence="2">Uncharacterized protein</fullName>
    </submittedName>
</protein>
<sequence>MGTEVDLETNTAMILAAIRESTDLFEQKTEAVVINVGLLRVNFCKLSNRVPDTELTTAQLKPVLANDKDRLTRLQRDVDVLSARLENAEEHSC</sequence>
<reference evidence="2" key="1">
    <citation type="journal article" date="2022" name="bioRxiv">
        <title>Sequencing and chromosome-scale assembly of the giantPleurodeles waltlgenome.</title>
        <authorList>
            <person name="Brown T."/>
            <person name="Elewa A."/>
            <person name="Iarovenko S."/>
            <person name="Subramanian E."/>
            <person name="Araus A.J."/>
            <person name="Petzold A."/>
            <person name="Susuki M."/>
            <person name="Suzuki K.-i.T."/>
            <person name="Hayashi T."/>
            <person name="Toyoda A."/>
            <person name="Oliveira C."/>
            <person name="Osipova E."/>
            <person name="Leigh N.D."/>
            <person name="Simon A."/>
            <person name="Yun M.H."/>
        </authorList>
    </citation>
    <scope>NUCLEOTIDE SEQUENCE</scope>
    <source>
        <strain evidence="2">20211129_DDA</strain>
        <tissue evidence="2">Liver</tissue>
    </source>
</reference>
<gene>
    <name evidence="2" type="ORF">NDU88_004087</name>
</gene>
<evidence type="ECO:0000313" key="2">
    <source>
        <dbReference type="EMBL" id="KAJ1172239.1"/>
    </source>
</evidence>